<evidence type="ECO:0000313" key="4">
    <source>
        <dbReference type="WBParaSite" id="Gr19_v10_g16885.t1"/>
    </source>
</evidence>
<name>A0A914HEY1_GLORO</name>
<dbReference type="WBParaSite" id="Gr19_v10_g16885.t1">
    <property type="protein sequence ID" value="Gr19_v10_g16885.t1"/>
    <property type="gene ID" value="Gr19_v10_g16885"/>
</dbReference>
<evidence type="ECO:0000256" key="1">
    <source>
        <dbReference type="SAM" id="Coils"/>
    </source>
</evidence>
<feature type="compositionally biased region" description="Basic and acidic residues" evidence="2">
    <location>
        <begin position="1"/>
        <end position="29"/>
    </location>
</feature>
<evidence type="ECO:0000256" key="2">
    <source>
        <dbReference type="SAM" id="MobiDB-lite"/>
    </source>
</evidence>
<feature type="compositionally biased region" description="Basic and acidic residues" evidence="2">
    <location>
        <begin position="94"/>
        <end position="114"/>
    </location>
</feature>
<dbReference type="Proteomes" id="UP000887572">
    <property type="component" value="Unplaced"/>
</dbReference>
<proteinExistence type="predicted"/>
<feature type="region of interest" description="Disordered" evidence="2">
    <location>
        <begin position="94"/>
        <end position="137"/>
    </location>
</feature>
<reference evidence="4" key="1">
    <citation type="submission" date="2022-11" db="UniProtKB">
        <authorList>
            <consortium name="WormBaseParasite"/>
        </authorList>
    </citation>
    <scope>IDENTIFICATION</scope>
</reference>
<protein>
    <submittedName>
        <fullName evidence="4">Retrotransposon gag domain-containing protein</fullName>
    </submittedName>
</protein>
<organism evidence="3 4">
    <name type="scientific">Globodera rostochiensis</name>
    <name type="common">Golden nematode worm</name>
    <name type="synonym">Heterodera rostochiensis</name>
    <dbReference type="NCBI Taxonomy" id="31243"/>
    <lineage>
        <taxon>Eukaryota</taxon>
        <taxon>Metazoa</taxon>
        <taxon>Ecdysozoa</taxon>
        <taxon>Nematoda</taxon>
        <taxon>Chromadorea</taxon>
        <taxon>Rhabditida</taxon>
        <taxon>Tylenchina</taxon>
        <taxon>Tylenchomorpha</taxon>
        <taxon>Tylenchoidea</taxon>
        <taxon>Heteroderidae</taxon>
        <taxon>Heteroderinae</taxon>
        <taxon>Globodera</taxon>
    </lineage>
</organism>
<feature type="compositionally biased region" description="Basic residues" evidence="2">
    <location>
        <begin position="115"/>
        <end position="124"/>
    </location>
</feature>
<dbReference type="AlphaFoldDB" id="A0A914HEY1"/>
<keyword evidence="3" id="KW-1185">Reference proteome</keyword>
<feature type="region of interest" description="Disordered" evidence="2">
    <location>
        <begin position="1"/>
        <end position="47"/>
    </location>
</feature>
<keyword evidence="1" id="KW-0175">Coiled coil</keyword>
<sequence length="457" mass="53654">MDQSSEDRRSDELITERGLYTERHKEGDALHPPPPRPITTYSSKLDNNNPANTTTLIFQQTTTTTLIFQSLRRRLNSTKWDETRGKTEEKLYEVRDENEREDGRSEEKLYEVRRKREGRRKKSSTKGTGRTERTLKRTQKELRKMDIDQLRARIAALERELQTSNSSRGSPLPTLYDGSEDFQQCPKAVYDGLSKAEKTNWMSLVDALADKLKRVFSSVTARQKLARRKQRSGESFEEFAQAVSELVSRAYPDHCLEMNLASLNLGAHENDVKRENENRLKLFRSGVARDFFRANMLPQLKEKALYMEEPTTLEEALTQAKRIEQVQSLMEDIWKQPHETKAEITISVVNLRTKWNELHGLLANANRMHRDEDCQRDWEEDCQTGLGQRDGEEDCQRDWEENCYHDGEECERDGEEDCERDGEEDCQYDWDENCQHDWDENCERDGEKDCHHDWEED</sequence>
<feature type="coiled-coil region" evidence="1">
    <location>
        <begin position="140"/>
        <end position="167"/>
    </location>
</feature>
<accession>A0A914HEY1</accession>
<evidence type="ECO:0000313" key="3">
    <source>
        <dbReference type="Proteomes" id="UP000887572"/>
    </source>
</evidence>